<dbReference type="Pfam" id="PF20431">
    <property type="entry name" value="E_motif"/>
    <property type="match status" value="1"/>
</dbReference>
<sequence length="276" mass="31742">MNSVRPASYLRQPTWAQWLPESNFTVIHNGKLVDLGLEHFRSMSEIYDIVPQLDHYVHLVDILGQISRLEEALEVIQTMPCRANALIYKTLLRSCKAHRNITLAEDMAKRGLELDPSDPAFYILLANLYEDSGRGDLVERTLKLMREKQLRKNPSQSWVEIQNKVHLFVSGERSHPQTNEIYEKIESFEAEFKNHGYLRRGMRTSDSYHHGEKLAVAFGLLNTPSKAPIHIIKNSSICRDCHGFIKFVTHMVDREIIVREGSRLHSFRKGECSCGG</sequence>
<proteinExistence type="inferred from homology"/>
<organism evidence="3 4">
    <name type="scientific">Hibiscus syriacus</name>
    <name type="common">Rose of Sharon</name>
    <dbReference type="NCBI Taxonomy" id="106335"/>
    <lineage>
        <taxon>Eukaryota</taxon>
        <taxon>Viridiplantae</taxon>
        <taxon>Streptophyta</taxon>
        <taxon>Embryophyta</taxon>
        <taxon>Tracheophyta</taxon>
        <taxon>Spermatophyta</taxon>
        <taxon>Magnoliopsida</taxon>
        <taxon>eudicotyledons</taxon>
        <taxon>Gunneridae</taxon>
        <taxon>Pentapetalae</taxon>
        <taxon>rosids</taxon>
        <taxon>malvids</taxon>
        <taxon>Malvales</taxon>
        <taxon>Malvaceae</taxon>
        <taxon>Malvoideae</taxon>
        <taxon>Hibiscus</taxon>
    </lineage>
</organism>
<keyword evidence="4" id="KW-1185">Reference proteome</keyword>
<dbReference type="AlphaFoldDB" id="A0A6A2Y2E9"/>
<dbReference type="InterPro" id="IPR032867">
    <property type="entry name" value="DYW_dom"/>
</dbReference>
<dbReference type="EMBL" id="VEPZ02001716">
    <property type="protein sequence ID" value="KAE8662154.1"/>
    <property type="molecule type" value="Genomic_DNA"/>
</dbReference>
<accession>A0A6A2Y2E9</accession>
<dbReference type="Gene3D" id="1.25.40.10">
    <property type="entry name" value="Tetratricopeptide repeat domain"/>
    <property type="match status" value="1"/>
</dbReference>
<comment type="caution">
    <text evidence="3">The sequence shown here is derived from an EMBL/GenBank/DDBJ whole genome shotgun (WGS) entry which is preliminary data.</text>
</comment>
<dbReference type="Proteomes" id="UP000436088">
    <property type="component" value="Unassembled WGS sequence"/>
</dbReference>
<dbReference type="PANTHER" id="PTHR47926:SF471">
    <property type="entry name" value="DYW DOMAIN-CONTAINING PROTEIN"/>
    <property type="match status" value="1"/>
</dbReference>
<name>A0A6A2Y2E9_HIBSY</name>
<gene>
    <name evidence="3" type="ORF">F3Y22_tig00113719pilonHSYRG00114</name>
</gene>
<evidence type="ECO:0000256" key="1">
    <source>
        <dbReference type="ARBA" id="ARBA00006643"/>
    </source>
</evidence>
<comment type="similarity">
    <text evidence="1">Belongs to the PPR family. PCMP-H subfamily.</text>
</comment>
<dbReference type="InterPro" id="IPR011990">
    <property type="entry name" value="TPR-like_helical_dom_sf"/>
</dbReference>
<protein>
    <recommendedName>
        <fullName evidence="2">DYW domain-containing protein</fullName>
    </recommendedName>
</protein>
<dbReference type="PANTHER" id="PTHR47926">
    <property type="entry name" value="PENTATRICOPEPTIDE REPEAT-CONTAINING PROTEIN"/>
    <property type="match status" value="1"/>
</dbReference>
<dbReference type="Pfam" id="PF14432">
    <property type="entry name" value="DYW_deaminase"/>
    <property type="match status" value="1"/>
</dbReference>
<evidence type="ECO:0000313" key="3">
    <source>
        <dbReference type="EMBL" id="KAE8662154.1"/>
    </source>
</evidence>
<dbReference type="InterPro" id="IPR046848">
    <property type="entry name" value="E_motif"/>
</dbReference>
<feature type="domain" description="DYW" evidence="2">
    <location>
        <begin position="208"/>
        <end position="276"/>
    </location>
</feature>
<reference evidence="3" key="1">
    <citation type="submission" date="2019-09" db="EMBL/GenBank/DDBJ databases">
        <title>Draft genome information of white flower Hibiscus syriacus.</title>
        <authorList>
            <person name="Kim Y.-M."/>
        </authorList>
    </citation>
    <scope>NUCLEOTIDE SEQUENCE [LARGE SCALE GENOMIC DNA]</scope>
    <source>
        <strain evidence="3">YM2019G1</strain>
    </source>
</reference>
<dbReference type="SUPFAM" id="SSF48452">
    <property type="entry name" value="TPR-like"/>
    <property type="match status" value="1"/>
</dbReference>
<evidence type="ECO:0000259" key="2">
    <source>
        <dbReference type="Pfam" id="PF14432"/>
    </source>
</evidence>
<dbReference type="GO" id="GO:0008270">
    <property type="term" value="F:zinc ion binding"/>
    <property type="evidence" value="ECO:0007669"/>
    <property type="project" value="InterPro"/>
</dbReference>
<dbReference type="InterPro" id="IPR046960">
    <property type="entry name" value="PPR_At4g14850-like_plant"/>
</dbReference>
<evidence type="ECO:0000313" key="4">
    <source>
        <dbReference type="Proteomes" id="UP000436088"/>
    </source>
</evidence>
<dbReference type="GO" id="GO:0003723">
    <property type="term" value="F:RNA binding"/>
    <property type="evidence" value="ECO:0007669"/>
    <property type="project" value="InterPro"/>
</dbReference>
<dbReference type="GO" id="GO:0009451">
    <property type="term" value="P:RNA modification"/>
    <property type="evidence" value="ECO:0007669"/>
    <property type="project" value="InterPro"/>
</dbReference>